<dbReference type="Pfam" id="PF12796">
    <property type="entry name" value="Ank_2"/>
    <property type="match status" value="1"/>
</dbReference>
<keyword evidence="3" id="KW-1185">Reference proteome</keyword>
<dbReference type="AlphaFoldDB" id="A0AAN7F929"/>
<gene>
    <name evidence="2" type="ORF">RGQ29_019473</name>
</gene>
<dbReference type="InterPro" id="IPR036770">
    <property type="entry name" value="Ankyrin_rpt-contain_sf"/>
</dbReference>
<evidence type="ECO:0008006" key="4">
    <source>
        <dbReference type="Google" id="ProtNLM"/>
    </source>
</evidence>
<name>A0AAN7F929_QUERU</name>
<sequence>MAEKHSLNAKLYKALENNETEIVSQMCEEVDEHGLHILTILDNTVLHMATYANKSELVLRLLQELPNHHLDKLGRQNQLGDTILYMTAISNDKTHEVARKLLEKAPGLLCMHSNLGETALFWSVRYDNKEMFHYFAKNILGYEYENQILFIQRTDKTTILHIAILSKNFQLALEIAEKFERLVGERDADGMTGLQLLSCNPGAFQCDDELGFFNSVNLYSSSTKQKAIAERKQKYESAMKLAKFLIKRDTSWEITYHKAGPSKPVLHKHNGNSKTEKKVAEGNPMNFLGQEEGATNSKGF</sequence>
<dbReference type="Gene3D" id="1.25.40.20">
    <property type="entry name" value="Ankyrin repeat-containing domain"/>
    <property type="match status" value="1"/>
</dbReference>
<evidence type="ECO:0000256" key="1">
    <source>
        <dbReference type="SAM" id="MobiDB-lite"/>
    </source>
</evidence>
<dbReference type="InterPro" id="IPR002110">
    <property type="entry name" value="Ankyrin_rpt"/>
</dbReference>
<dbReference type="PANTHER" id="PTHR24121">
    <property type="entry name" value="NO MECHANORECEPTOR POTENTIAL C, ISOFORM D-RELATED"/>
    <property type="match status" value="1"/>
</dbReference>
<comment type="caution">
    <text evidence="2">The sequence shown here is derived from an EMBL/GenBank/DDBJ whole genome shotgun (WGS) entry which is preliminary data.</text>
</comment>
<protein>
    <recommendedName>
        <fullName evidence="4">Ankyrin repeat-containing protein</fullName>
    </recommendedName>
</protein>
<evidence type="ECO:0000313" key="3">
    <source>
        <dbReference type="Proteomes" id="UP001324115"/>
    </source>
</evidence>
<feature type="region of interest" description="Disordered" evidence="1">
    <location>
        <begin position="263"/>
        <end position="300"/>
    </location>
</feature>
<dbReference type="SMART" id="SM00248">
    <property type="entry name" value="ANK"/>
    <property type="match status" value="4"/>
</dbReference>
<accession>A0AAN7F929</accession>
<dbReference type="SUPFAM" id="SSF48403">
    <property type="entry name" value="Ankyrin repeat"/>
    <property type="match status" value="1"/>
</dbReference>
<dbReference type="Proteomes" id="UP001324115">
    <property type="component" value="Unassembled WGS sequence"/>
</dbReference>
<reference evidence="2 3" key="1">
    <citation type="journal article" date="2023" name="G3 (Bethesda)">
        <title>A haplotype-resolved chromosome-scale genome for Quercus rubra L. provides insights into the genetics of adaptive traits for red oak species.</title>
        <authorList>
            <person name="Kapoor B."/>
            <person name="Jenkins J."/>
            <person name="Schmutz J."/>
            <person name="Zhebentyayeva T."/>
            <person name="Kuelheim C."/>
            <person name="Coggeshall M."/>
            <person name="Heim C."/>
            <person name="Lasky J.R."/>
            <person name="Leites L."/>
            <person name="Islam-Faridi N."/>
            <person name="Romero-Severson J."/>
            <person name="DeLeo V.L."/>
            <person name="Lucas S.M."/>
            <person name="Lazic D."/>
            <person name="Gailing O."/>
            <person name="Carlson J."/>
            <person name="Staton M."/>
        </authorList>
    </citation>
    <scope>NUCLEOTIDE SEQUENCE [LARGE SCALE GENOMIC DNA]</scope>
    <source>
        <strain evidence="2">Pseudo-F2</strain>
    </source>
</reference>
<dbReference type="PANTHER" id="PTHR24121:SF20">
    <property type="entry name" value="TONSOKU-LIKE PROTEIN"/>
    <property type="match status" value="1"/>
</dbReference>
<dbReference type="EMBL" id="JAXUIC010000005">
    <property type="protein sequence ID" value="KAK4588483.1"/>
    <property type="molecule type" value="Genomic_DNA"/>
</dbReference>
<evidence type="ECO:0000313" key="2">
    <source>
        <dbReference type="EMBL" id="KAK4588483.1"/>
    </source>
</evidence>
<proteinExistence type="predicted"/>
<organism evidence="2 3">
    <name type="scientific">Quercus rubra</name>
    <name type="common">Northern red oak</name>
    <name type="synonym">Quercus borealis</name>
    <dbReference type="NCBI Taxonomy" id="3512"/>
    <lineage>
        <taxon>Eukaryota</taxon>
        <taxon>Viridiplantae</taxon>
        <taxon>Streptophyta</taxon>
        <taxon>Embryophyta</taxon>
        <taxon>Tracheophyta</taxon>
        <taxon>Spermatophyta</taxon>
        <taxon>Magnoliopsida</taxon>
        <taxon>eudicotyledons</taxon>
        <taxon>Gunneridae</taxon>
        <taxon>Pentapetalae</taxon>
        <taxon>rosids</taxon>
        <taxon>fabids</taxon>
        <taxon>Fagales</taxon>
        <taxon>Fagaceae</taxon>
        <taxon>Quercus</taxon>
    </lineage>
</organism>